<dbReference type="EMBL" id="JACBKZ010000005">
    <property type="protein sequence ID" value="KAF5950902.1"/>
    <property type="molecule type" value="Genomic_DNA"/>
</dbReference>
<dbReference type="InterPro" id="IPR032861">
    <property type="entry name" value="TAXi_N"/>
</dbReference>
<keyword evidence="3" id="KW-0964">Secreted</keyword>
<comment type="subcellular location">
    <subcellularLocation>
        <location evidence="1">Secreted</location>
        <location evidence="1">Extracellular space</location>
    </subcellularLocation>
</comment>
<evidence type="ECO:0000313" key="8">
    <source>
        <dbReference type="Proteomes" id="UP000593564"/>
    </source>
</evidence>
<dbReference type="Proteomes" id="UP000593564">
    <property type="component" value="Unassembled WGS sequence"/>
</dbReference>
<name>A0A7J7HDA7_CAMSI</name>
<keyword evidence="8" id="KW-1185">Reference proteome</keyword>
<dbReference type="PROSITE" id="PS51767">
    <property type="entry name" value="PEPTIDASE_A1"/>
    <property type="match status" value="1"/>
</dbReference>
<comment type="similarity">
    <text evidence="2">Belongs to the peptidase A1 family.</text>
</comment>
<reference evidence="7 8" key="2">
    <citation type="submission" date="2020-07" db="EMBL/GenBank/DDBJ databases">
        <title>Genome assembly of wild tea tree DASZ reveals pedigree and selection history of tea varieties.</title>
        <authorList>
            <person name="Zhang W."/>
        </authorList>
    </citation>
    <scope>NUCLEOTIDE SEQUENCE [LARGE SCALE GENOMIC DNA]</scope>
    <source>
        <strain evidence="8">cv. G240</strain>
        <tissue evidence="7">Leaf</tissue>
    </source>
</reference>
<dbReference type="FunFam" id="2.40.70.10:FF:000041">
    <property type="entry name" value="Basic 7S globulin"/>
    <property type="match status" value="1"/>
</dbReference>
<evidence type="ECO:0000256" key="1">
    <source>
        <dbReference type="ARBA" id="ARBA00004239"/>
    </source>
</evidence>
<evidence type="ECO:0000256" key="5">
    <source>
        <dbReference type="SAM" id="SignalP"/>
    </source>
</evidence>
<dbReference type="GO" id="GO:0004190">
    <property type="term" value="F:aspartic-type endopeptidase activity"/>
    <property type="evidence" value="ECO:0007669"/>
    <property type="project" value="InterPro"/>
</dbReference>
<feature type="domain" description="Peptidase A1" evidence="6">
    <location>
        <begin position="47"/>
        <end position="425"/>
    </location>
</feature>
<dbReference type="Pfam" id="PF14543">
    <property type="entry name" value="TAXi_N"/>
    <property type="match status" value="1"/>
</dbReference>
<evidence type="ECO:0000313" key="7">
    <source>
        <dbReference type="EMBL" id="KAF5950902.1"/>
    </source>
</evidence>
<dbReference type="Pfam" id="PF14541">
    <property type="entry name" value="TAXi_C"/>
    <property type="match status" value="1"/>
</dbReference>
<dbReference type="GO" id="GO:0005576">
    <property type="term" value="C:extracellular region"/>
    <property type="evidence" value="ECO:0007669"/>
    <property type="project" value="UniProtKB-SubCell"/>
</dbReference>
<proteinExistence type="inferred from homology"/>
<dbReference type="GO" id="GO:0006508">
    <property type="term" value="P:proteolysis"/>
    <property type="evidence" value="ECO:0007669"/>
    <property type="project" value="InterPro"/>
</dbReference>
<dbReference type="InterPro" id="IPR033121">
    <property type="entry name" value="PEPTIDASE_A1"/>
</dbReference>
<gene>
    <name evidence="7" type="ORF">HYC85_012895</name>
</gene>
<evidence type="ECO:0000256" key="3">
    <source>
        <dbReference type="ARBA" id="ARBA00022525"/>
    </source>
</evidence>
<dbReference type="InterPro" id="IPR021109">
    <property type="entry name" value="Peptidase_aspartic_dom_sf"/>
</dbReference>
<keyword evidence="4 5" id="KW-0732">Signal</keyword>
<dbReference type="Gene3D" id="2.40.70.10">
    <property type="entry name" value="Acid Proteases"/>
    <property type="match status" value="2"/>
</dbReference>
<sequence length="440" mass="48140">MATYSIFQLFIFSFLILKSLSQTHPSPKQPPKSLILPVSKHPSTLQYTTQFNLGTPLNPQTLLLDLGGRLLWIDCENGYNHSSTYRPGLCGSAMCSAAKPIFGCELCLFSSSKQGFCNNNTCLVAIENTITTTVQFAEIAIDTISIGPFTMVPNFIFGCASAWLIKGLDSGINGVVGLGRTRIGFPTQLTSRFGGTFRRKFALCLPSSTSKSNGIVVFGDVRYVFYPNYNKSKLIDLTTSFSFTKLLVNPVTTADDVQGEPSADYFIGVTSITINKKPISQINTTLLSIDKNGFGGTKISTVKPYTVLESSIYNLVTENFAKELEAMNVARVAPMTPFTECFSTKNLKYNLVGVEVPNIGFVFENEDVYWELHGANLMVEISREVVCLGLLDGGLNPRTSIVIGAHQLEDNLLQFDLAASKLGFTSTLLEQEVECANFIV</sequence>
<reference evidence="8" key="1">
    <citation type="journal article" date="2020" name="Nat. Commun.">
        <title>Genome assembly of wild tea tree DASZ reveals pedigree and selection history of tea varieties.</title>
        <authorList>
            <person name="Zhang W."/>
            <person name="Zhang Y."/>
            <person name="Qiu H."/>
            <person name="Guo Y."/>
            <person name="Wan H."/>
            <person name="Zhang X."/>
            <person name="Scossa F."/>
            <person name="Alseekh S."/>
            <person name="Zhang Q."/>
            <person name="Wang P."/>
            <person name="Xu L."/>
            <person name="Schmidt M.H."/>
            <person name="Jia X."/>
            <person name="Li D."/>
            <person name="Zhu A."/>
            <person name="Guo F."/>
            <person name="Chen W."/>
            <person name="Ni D."/>
            <person name="Usadel B."/>
            <person name="Fernie A.R."/>
            <person name="Wen W."/>
        </authorList>
    </citation>
    <scope>NUCLEOTIDE SEQUENCE [LARGE SCALE GENOMIC DNA]</scope>
    <source>
        <strain evidence="8">cv. G240</strain>
    </source>
</reference>
<evidence type="ECO:0000256" key="4">
    <source>
        <dbReference type="ARBA" id="ARBA00022729"/>
    </source>
</evidence>
<feature type="signal peptide" evidence="5">
    <location>
        <begin position="1"/>
        <end position="21"/>
    </location>
</feature>
<dbReference type="InterPro" id="IPR001461">
    <property type="entry name" value="Aspartic_peptidase_A1"/>
</dbReference>
<evidence type="ECO:0000259" key="6">
    <source>
        <dbReference type="PROSITE" id="PS51767"/>
    </source>
</evidence>
<dbReference type="PANTHER" id="PTHR47965">
    <property type="entry name" value="ASPARTYL PROTEASE-RELATED"/>
    <property type="match status" value="1"/>
</dbReference>
<dbReference type="AlphaFoldDB" id="A0A7J7HDA7"/>
<dbReference type="PANTHER" id="PTHR47965:SF103">
    <property type="entry name" value="EUKARYOTIC ASPARTYL PROTEASE FAMILY PROTEIN"/>
    <property type="match status" value="1"/>
</dbReference>
<dbReference type="InterPro" id="IPR032799">
    <property type="entry name" value="TAXi_C"/>
</dbReference>
<evidence type="ECO:0000256" key="2">
    <source>
        <dbReference type="ARBA" id="ARBA00007447"/>
    </source>
</evidence>
<comment type="caution">
    <text evidence="7">The sequence shown here is derived from an EMBL/GenBank/DDBJ whole genome shotgun (WGS) entry which is preliminary data.</text>
</comment>
<dbReference type="SUPFAM" id="SSF50630">
    <property type="entry name" value="Acid proteases"/>
    <property type="match status" value="1"/>
</dbReference>
<organism evidence="7 8">
    <name type="scientific">Camellia sinensis</name>
    <name type="common">Tea plant</name>
    <name type="synonym">Thea sinensis</name>
    <dbReference type="NCBI Taxonomy" id="4442"/>
    <lineage>
        <taxon>Eukaryota</taxon>
        <taxon>Viridiplantae</taxon>
        <taxon>Streptophyta</taxon>
        <taxon>Embryophyta</taxon>
        <taxon>Tracheophyta</taxon>
        <taxon>Spermatophyta</taxon>
        <taxon>Magnoliopsida</taxon>
        <taxon>eudicotyledons</taxon>
        <taxon>Gunneridae</taxon>
        <taxon>Pentapetalae</taxon>
        <taxon>asterids</taxon>
        <taxon>Ericales</taxon>
        <taxon>Theaceae</taxon>
        <taxon>Camellia</taxon>
    </lineage>
</organism>
<accession>A0A7J7HDA7</accession>
<feature type="chain" id="PRO_5029760090" description="Peptidase A1 domain-containing protein" evidence="5">
    <location>
        <begin position="22"/>
        <end position="440"/>
    </location>
</feature>
<protein>
    <recommendedName>
        <fullName evidence="6">Peptidase A1 domain-containing protein</fullName>
    </recommendedName>
</protein>